<evidence type="ECO:0000256" key="1">
    <source>
        <dbReference type="SAM" id="MobiDB-lite"/>
    </source>
</evidence>
<organism evidence="2 3">
    <name type="scientific">Lasiosphaeris hirsuta</name>
    <dbReference type="NCBI Taxonomy" id="260670"/>
    <lineage>
        <taxon>Eukaryota</taxon>
        <taxon>Fungi</taxon>
        <taxon>Dikarya</taxon>
        <taxon>Ascomycota</taxon>
        <taxon>Pezizomycotina</taxon>
        <taxon>Sordariomycetes</taxon>
        <taxon>Sordariomycetidae</taxon>
        <taxon>Sordariales</taxon>
        <taxon>Lasiosphaeriaceae</taxon>
        <taxon>Lasiosphaeris</taxon>
    </lineage>
</organism>
<dbReference type="Proteomes" id="UP001172102">
    <property type="component" value="Unassembled WGS sequence"/>
</dbReference>
<feature type="compositionally biased region" description="Basic residues" evidence="1">
    <location>
        <begin position="160"/>
        <end position="169"/>
    </location>
</feature>
<gene>
    <name evidence="2" type="ORF">B0H67DRAFT_299474</name>
</gene>
<protein>
    <submittedName>
        <fullName evidence="2">Uncharacterized protein</fullName>
    </submittedName>
</protein>
<dbReference type="EMBL" id="JAUKUA010000005">
    <property type="protein sequence ID" value="KAK0711692.1"/>
    <property type="molecule type" value="Genomic_DNA"/>
</dbReference>
<dbReference type="AlphaFoldDB" id="A0AA40A9D9"/>
<feature type="compositionally biased region" description="Basic and acidic residues" evidence="1">
    <location>
        <begin position="170"/>
        <end position="191"/>
    </location>
</feature>
<sequence>MFDQDTEYSLSAWTSHWRSRATTQRHLSGAVLPRLGLRCNSNDTGGSTSTVSDLLAHSLRRTTRLEVLAFFPARACTRRFESREGSCSADSQTRVFDTMFFSRADSRLPAQQGGGRPARLAAQPCSPSLPGPAHATASRVRGARSLPGPNSNADQEARKLGRTSKRCIRERREGEGEAAGWDREGPSKAPERQTCGPGPDPRSTGLLSLLLACRRWSRKTPCAT</sequence>
<reference evidence="2" key="1">
    <citation type="submission" date="2023-06" db="EMBL/GenBank/DDBJ databases">
        <title>Genome-scale phylogeny and comparative genomics of the fungal order Sordariales.</title>
        <authorList>
            <consortium name="Lawrence Berkeley National Laboratory"/>
            <person name="Hensen N."/>
            <person name="Bonometti L."/>
            <person name="Westerberg I."/>
            <person name="Brannstrom I.O."/>
            <person name="Guillou S."/>
            <person name="Cros-Aarteil S."/>
            <person name="Calhoun S."/>
            <person name="Haridas S."/>
            <person name="Kuo A."/>
            <person name="Mondo S."/>
            <person name="Pangilinan J."/>
            <person name="Riley R."/>
            <person name="Labutti K."/>
            <person name="Andreopoulos B."/>
            <person name="Lipzen A."/>
            <person name="Chen C."/>
            <person name="Yanf M."/>
            <person name="Daum C."/>
            <person name="Ng V."/>
            <person name="Clum A."/>
            <person name="Steindorff A."/>
            <person name="Ohm R."/>
            <person name="Martin F."/>
            <person name="Silar P."/>
            <person name="Natvig D."/>
            <person name="Lalanne C."/>
            <person name="Gautier V."/>
            <person name="Ament-Velasquez S.L."/>
            <person name="Kruys A."/>
            <person name="Hutchinson M.I."/>
            <person name="Powell A.J."/>
            <person name="Barry K."/>
            <person name="Miller A.N."/>
            <person name="Grigoriev I.V."/>
            <person name="Debuchy R."/>
            <person name="Gladieux P."/>
            <person name="Thoren M.H."/>
            <person name="Johannesson H."/>
        </authorList>
    </citation>
    <scope>NUCLEOTIDE SEQUENCE</scope>
    <source>
        <strain evidence="2">SMH4607-1</strain>
    </source>
</reference>
<keyword evidence="3" id="KW-1185">Reference proteome</keyword>
<feature type="region of interest" description="Disordered" evidence="1">
    <location>
        <begin position="107"/>
        <end position="206"/>
    </location>
</feature>
<proteinExistence type="predicted"/>
<comment type="caution">
    <text evidence="2">The sequence shown here is derived from an EMBL/GenBank/DDBJ whole genome shotgun (WGS) entry which is preliminary data.</text>
</comment>
<evidence type="ECO:0000313" key="3">
    <source>
        <dbReference type="Proteomes" id="UP001172102"/>
    </source>
</evidence>
<name>A0AA40A9D9_9PEZI</name>
<evidence type="ECO:0000313" key="2">
    <source>
        <dbReference type="EMBL" id="KAK0711692.1"/>
    </source>
</evidence>
<accession>A0AA40A9D9</accession>